<keyword evidence="1" id="KW-0547">Nucleotide-binding</keyword>
<reference evidence="5" key="1">
    <citation type="submission" date="2019-06" db="EMBL/GenBank/DDBJ databases">
        <title>Alistipes onderdonkii subsp. vulgaris subsp. nov., Alistipes dispar sp. nov. and Alistipes communis sp. nov., isolated from human faeces, and creation of Alistipes onderdonkii subsp. onderdonkii subsp. nov.</title>
        <authorList>
            <person name="Sakamoto M."/>
            <person name="Ikeyama N."/>
            <person name="Ogata Y."/>
            <person name="Suda W."/>
            <person name="Iino T."/>
            <person name="Hattori M."/>
            <person name="Ohkuma M."/>
        </authorList>
    </citation>
    <scope>NUCLEOTIDE SEQUENCE [LARGE SCALE GENOMIC DNA]</scope>
    <source>
        <strain evidence="5">5CBH24</strain>
    </source>
</reference>
<feature type="domain" description="Protein kinase" evidence="3">
    <location>
        <begin position="14"/>
        <end position="291"/>
    </location>
</feature>
<dbReference type="InterPro" id="IPR003959">
    <property type="entry name" value="ATPase_AAA_core"/>
</dbReference>
<dbReference type="GO" id="GO:0005524">
    <property type="term" value="F:ATP binding"/>
    <property type="evidence" value="ECO:0007669"/>
    <property type="project" value="UniProtKB-KW"/>
</dbReference>
<dbReference type="InterPro" id="IPR027417">
    <property type="entry name" value="P-loop_NTPase"/>
</dbReference>
<organism evidence="4 5">
    <name type="scientific">Alistipes communis</name>
    <dbReference type="NCBI Taxonomy" id="2585118"/>
    <lineage>
        <taxon>Bacteria</taxon>
        <taxon>Pseudomonadati</taxon>
        <taxon>Bacteroidota</taxon>
        <taxon>Bacteroidia</taxon>
        <taxon>Bacteroidales</taxon>
        <taxon>Rikenellaceae</taxon>
        <taxon>Alistipes</taxon>
    </lineage>
</organism>
<dbReference type="Pfam" id="PF00004">
    <property type="entry name" value="AAA"/>
    <property type="match status" value="1"/>
</dbReference>
<accession>A0A4Y1WQW3</accession>
<comment type="similarity">
    <text evidence="1">Belongs to the AAA ATPase family.</text>
</comment>
<dbReference type="PROSITE" id="PS50011">
    <property type="entry name" value="PROTEIN_KINASE_DOM"/>
    <property type="match status" value="1"/>
</dbReference>
<dbReference type="InterPro" id="IPR011009">
    <property type="entry name" value="Kinase-like_dom_sf"/>
</dbReference>
<dbReference type="SMART" id="SM00382">
    <property type="entry name" value="AAA"/>
    <property type="match status" value="1"/>
</dbReference>
<dbReference type="AlphaFoldDB" id="A0A4Y1WQW3"/>
<proteinExistence type="inferred from homology"/>
<keyword evidence="5" id="KW-1185">Reference proteome</keyword>
<protein>
    <recommendedName>
        <fullName evidence="3">Protein kinase domain-containing protein</fullName>
    </recommendedName>
</protein>
<evidence type="ECO:0000259" key="3">
    <source>
        <dbReference type="PROSITE" id="PS50011"/>
    </source>
</evidence>
<dbReference type="KEGG" id="acou:A5CBH24_04900"/>
<dbReference type="GeneID" id="78341201"/>
<evidence type="ECO:0000313" key="4">
    <source>
        <dbReference type="EMBL" id="BBL03177.1"/>
    </source>
</evidence>
<dbReference type="InterPro" id="IPR000719">
    <property type="entry name" value="Prot_kinase_dom"/>
</dbReference>
<feature type="region of interest" description="Disordered" evidence="2">
    <location>
        <begin position="288"/>
        <end position="332"/>
    </location>
</feature>
<dbReference type="EMBL" id="AP019735">
    <property type="protein sequence ID" value="BBL03177.1"/>
    <property type="molecule type" value="Genomic_DNA"/>
</dbReference>
<keyword evidence="1" id="KW-0067">ATP-binding</keyword>
<sequence length="610" mass="67955">MSILKNNDTFAGSYVVRFFIKEGSCAETYRVCDIREQPFFLKIFDLERIPAARLTKGGMPFEVEMCARLEHPSLVACRRTGIESIGDKRYAYLITDYIQGGLLAELLSREHRLPVAQAVELTIRVLEGLSYLHGQAETLIHNDITARNIMYDCVGDALLRPRIIDMGHLSHPVMGRPDFQTSDLELCYRAPETFIGIYSKLSDLFSVGVLLYEMIYGCLPWSCDASKSPSEAREELREARKAGLRFPEKEPEGMTEQLHKVLQRALALIDRDRFGSADEFIGALRGEEVKMPPTKRESAAPPSANGDVTTDGEQRGGEAEGEAPRATFAKGEGNGFADVAGMEELKQLLRAKVINVLQDRERALKYRLAIPNGMLLYGPPGCGKTFIAEKFAEETGFNYTVVKSSDLASIYIHGSQQMIGKLFDEARAKAPTVLCFDEFDALVPSRKESTHASMAGEVNEFLSQLNNCGKKGVFVIATSNRPDMIDPAVLRTGRIDRMIYVPVPDKDARRLLFEINLKDRPTEDVDCAALAERTVNFVASDIAYAVNDAAITAAFANVPISQKILCETLDCMRPSVTEEMLAEYDKLRDKMTGMERRAARTPIGFKRQTH</sequence>
<evidence type="ECO:0000256" key="2">
    <source>
        <dbReference type="SAM" id="MobiDB-lite"/>
    </source>
</evidence>
<dbReference type="InterPro" id="IPR003960">
    <property type="entry name" value="ATPase_AAA_CS"/>
</dbReference>
<dbReference type="PROSITE" id="PS00109">
    <property type="entry name" value="PROTEIN_KINASE_TYR"/>
    <property type="match status" value="1"/>
</dbReference>
<dbReference type="Gene3D" id="3.40.50.300">
    <property type="entry name" value="P-loop containing nucleotide triphosphate hydrolases"/>
    <property type="match status" value="1"/>
</dbReference>
<dbReference type="PANTHER" id="PTHR23077">
    <property type="entry name" value="AAA-FAMILY ATPASE"/>
    <property type="match status" value="1"/>
</dbReference>
<dbReference type="SUPFAM" id="SSF56112">
    <property type="entry name" value="Protein kinase-like (PK-like)"/>
    <property type="match status" value="1"/>
</dbReference>
<evidence type="ECO:0000313" key="5">
    <source>
        <dbReference type="Proteomes" id="UP000318946"/>
    </source>
</evidence>
<gene>
    <name evidence="4" type="ORF">A5CBH24_04900</name>
</gene>
<dbReference type="Proteomes" id="UP000318946">
    <property type="component" value="Chromosome"/>
</dbReference>
<dbReference type="CDD" id="cd19481">
    <property type="entry name" value="RecA-like_protease"/>
    <property type="match status" value="1"/>
</dbReference>
<dbReference type="Gene3D" id="1.10.8.60">
    <property type="match status" value="1"/>
</dbReference>
<dbReference type="Pfam" id="PF00069">
    <property type="entry name" value="Pkinase"/>
    <property type="match status" value="1"/>
</dbReference>
<dbReference type="SUPFAM" id="SSF52540">
    <property type="entry name" value="P-loop containing nucleoside triphosphate hydrolases"/>
    <property type="match status" value="1"/>
</dbReference>
<dbReference type="RefSeq" id="WP_141412091.1">
    <property type="nucleotide sequence ID" value="NZ_AP019735.1"/>
</dbReference>
<feature type="compositionally biased region" description="Basic and acidic residues" evidence="2">
    <location>
        <begin position="288"/>
        <end position="298"/>
    </location>
</feature>
<dbReference type="GO" id="GO:0004672">
    <property type="term" value="F:protein kinase activity"/>
    <property type="evidence" value="ECO:0007669"/>
    <property type="project" value="InterPro"/>
</dbReference>
<dbReference type="PROSITE" id="PS00674">
    <property type="entry name" value="AAA"/>
    <property type="match status" value="1"/>
</dbReference>
<dbReference type="InterPro" id="IPR008266">
    <property type="entry name" value="Tyr_kinase_AS"/>
</dbReference>
<dbReference type="InterPro" id="IPR003593">
    <property type="entry name" value="AAA+_ATPase"/>
</dbReference>
<evidence type="ECO:0000256" key="1">
    <source>
        <dbReference type="RuleBase" id="RU003651"/>
    </source>
</evidence>
<name>A0A4Y1WQW3_9BACT</name>
<dbReference type="OrthoDB" id="7438987at2"/>
<dbReference type="Gene3D" id="1.10.510.10">
    <property type="entry name" value="Transferase(Phosphotransferase) domain 1"/>
    <property type="match status" value="1"/>
</dbReference>
<dbReference type="GO" id="GO:0016887">
    <property type="term" value="F:ATP hydrolysis activity"/>
    <property type="evidence" value="ECO:0007669"/>
    <property type="project" value="InterPro"/>
</dbReference>
<dbReference type="InterPro" id="IPR050168">
    <property type="entry name" value="AAA_ATPase_domain"/>
</dbReference>